<dbReference type="RefSeq" id="XP_036628032.1">
    <property type="nucleotide sequence ID" value="XM_036780649.1"/>
</dbReference>
<dbReference type="VEuPathDB" id="FungiDB:PC9H_011164"/>
<organism evidence="2 3">
    <name type="scientific">Pleurotus ostreatus</name>
    <name type="common">Oyster mushroom</name>
    <name type="synonym">White-rot fungus</name>
    <dbReference type="NCBI Taxonomy" id="5322"/>
    <lineage>
        <taxon>Eukaryota</taxon>
        <taxon>Fungi</taxon>
        <taxon>Dikarya</taxon>
        <taxon>Basidiomycota</taxon>
        <taxon>Agaricomycotina</taxon>
        <taxon>Agaricomycetes</taxon>
        <taxon>Agaricomycetidae</taxon>
        <taxon>Agaricales</taxon>
        <taxon>Pleurotineae</taxon>
        <taxon>Pleurotaceae</taxon>
        <taxon>Pleurotus</taxon>
    </lineage>
</organism>
<feature type="compositionally biased region" description="Polar residues" evidence="1">
    <location>
        <begin position="731"/>
        <end position="744"/>
    </location>
</feature>
<dbReference type="InterPro" id="IPR041078">
    <property type="entry name" value="Plavaka"/>
</dbReference>
<feature type="region of interest" description="Disordered" evidence="1">
    <location>
        <begin position="713"/>
        <end position="744"/>
    </location>
</feature>
<feature type="region of interest" description="Disordered" evidence="1">
    <location>
        <begin position="1"/>
        <end position="20"/>
    </location>
</feature>
<dbReference type="Proteomes" id="UP000623687">
    <property type="component" value="Unassembled WGS sequence"/>
</dbReference>
<proteinExistence type="predicted"/>
<name>A0A8H7DQD8_PLEOS</name>
<dbReference type="OrthoDB" id="2687259at2759"/>
<dbReference type="GeneID" id="59380982"/>
<evidence type="ECO:0000313" key="3">
    <source>
        <dbReference type="Proteomes" id="UP000623687"/>
    </source>
</evidence>
<accession>A0A8H7DQD8</accession>
<dbReference type="EMBL" id="JACETU010000008">
    <property type="protein sequence ID" value="KAF7423000.1"/>
    <property type="molecule type" value="Genomic_DNA"/>
</dbReference>
<feature type="region of interest" description="Disordered" evidence="1">
    <location>
        <begin position="110"/>
        <end position="154"/>
    </location>
</feature>
<evidence type="ECO:0000313" key="2">
    <source>
        <dbReference type="EMBL" id="KAF7423000.1"/>
    </source>
</evidence>
<feature type="compositionally biased region" description="Acidic residues" evidence="1">
    <location>
        <begin position="1119"/>
        <end position="1195"/>
    </location>
</feature>
<keyword evidence="3" id="KW-1185">Reference proteome</keyword>
<comment type="caution">
    <text evidence="2">The sequence shown here is derived from an EMBL/GenBank/DDBJ whole genome shotgun (WGS) entry which is preliminary data.</text>
</comment>
<feature type="compositionally biased region" description="Polar residues" evidence="1">
    <location>
        <begin position="141"/>
        <end position="154"/>
    </location>
</feature>
<sequence>MQAATQLELLGPVGGPQDEANIDDFEMLEPTNLDNAAACLDGSGEIPVAESTGGRPVHVKRKTWKLQEAALDLPPRIQQRPLPEPEPTKEDPSAESTVVCTPTNMMGLYRIYPRTPSHNPDDTEMNDNTDVTGRPDRPKQDTNAPIGQQGQTPWSPFLSATVARLLCWFHSGSTQKSNNELDSLVKNVLLKNDFNSADLNGFSTTVEHDRVDDALKLLSSGDAASKLFPATSGWEKKPVTISLPAPKVKQAEAKAPTFEIKDVLVRLLLSVMRDTFQGPEFSNLHLTPFEECWVPSAVSKQEPDLEIPSRNPFSDVPPGHQRTYGEIYTSQSMMDAHRALPTDPNLETIVVAFMFWSDATHLATFGTASLWPLYTFFGNCSKYLRLKPTGNHCHHQAYIPSLPDSLNDEYCKHHGHPPRPAYLTYLKRELMHAVWRLLLTAEFIHAYVHGIVIKCFDGVSRLLFPRFFTYGADYPEKVLLSTIKYLGGCPCPRCLIQKEKIRQLGMKCDMNARVRLNHIRVDSTTIRAKIERARKYIFTLGSLPNGTKNAFSALLPYGFNFYAMFVPDLLHEFELGVWKAVFIHLVRILHALGPDSVAALNERYRKVPTFGRGVIRRFHADAAAMKKLAARDYEDLLQCSIPAFEGLLPAPHDKVVIDLLFTLSTWHALAKLRLHTDSTLQLLQDATIDMGNLLRKFSDTVCPSYNVKDLPQEAEARARRSRKTGPVDIRTNATERSSKDTVQSAAKPRIFNMNTYKMHALGDYVDTIRRLGTSESYSTQVGELEHRRVKRLYSRTNKNNYQEQIARQEQRQRILREVRRRLDTMDTDSASTTPAEKLEKKSLPKLLNAHYYISQSGWTSLTIGEYLTKNQDDPAFKDFLPKLKSHLLGRILNAAYEGDEYICYGPCRPNNIFPTNQLLNVIIENDRLYLLKVLHINYTSYDGRRCHDSLNPNTNSDFITSSHEDDDISEANQHPLWYGRIVQILHVVVHHPRLLKPQHMDVLWVRWFGRDTTFKAGFPRKRLHRIGFVAIDDDMSFAFLDPNEVIRAVHILPAFHYGTTATLEMSAVADTSEAKNKGKWRFYYVGMFSDRDTAMRFIGGAIGHQSLPVEEKPILPEDSWSDSDDEGSMDVIEEDTEDDIELKEEEADIELDEEEAENDDDNLDEWLSDDSEDGDDSKDSDTPDEESDAASEELEPIQLEYW</sequence>
<dbReference type="Pfam" id="PF18759">
    <property type="entry name" value="Plavaka"/>
    <property type="match status" value="1"/>
</dbReference>
<feature type="region of interest" description="Disordered" evidence="1">
    <location>
        <begin position="74"/>
        <end position="97"/>
    </location>
</feature>
<protein>
    <submittedName>
        <fullName evidence="2">Uncharacterized protein</fullName>
    </submittedName>
</protein>
<reference evidence="2" key="1">
    <citation type="submission" date="2019-07" db="EMBL/GenBank/DDBJ databases">
        <authorList>
            <person name="Palmer J.M."/>
        </authorList>
    </citation>
    <scope>NUCLEOTIDE SEQUENCE</scope>
    <source>
        <strain evidence="2">PC9</strain>
    </source>
</reference>
<gene>
    <name evidence="2" type="ORF">PC9H_011164</name>
</gene>
<dbReference type="AlphaFoldDB" id="A0A8H7DQD8"/>
<feature type="region of interest" description="Disordered" evidence="1">
    <location>
        <begin position="1108"/>
        <end position="1202"/>
    </location>
</feature>
<evidence type="ECO:0000256" key="1">
    <source>
        <dbReference type="SAM" id="MobiDB-lite"/>
    </source>
</evidence>